<gene>
    <name evidence="3" type="ORF">C7443_11152</name>
</gene>
<feature type="chain" id="PRO_5016279550" description="PsiF repeat-containing protein" evidence="2">
    <location>
        <begin position="19"/>
        <end position="108"/>
    </location>
</feature>
<evidence type="ECO:0000313" key="3">
    <source>
        <dbReference type="EMBL" id="PWV59284.1"/>
    </source>
</evidence>
<comment type="caution">
    <text evidence="3">The sequence shown here is derived from an EMBL/GenBank/DDBJ whole genome shotgun (WGS) entry which is preliminary data.</text>
</comment>
<evidence type="ECO:0008006" key="5">
    <source>
        <dbReference type="Google" id="ProtNLM"/>
    </source>
</evidence>
<proteinExistence type="predicted"/>
<dbReference type="Proteomes" id="UP000246569">
    <property type="component" value="Unassembled WGS sequence"/>
</dbReference>
<feature type="signal peptide" evidence="2">
    <location>
        <begin position="1"/>
        <end position="18"/>
    </location>
</feature>
<organism evidence="3 4">
    <name type="scientific">Plasticicumulans acidivorans</name>
    <dbReference type="NCBI Taxonomy" id="886464"/>
    <lineage>
        <taxon>Bacteria</taxon>
        <taxon>Pseudomonadati</taxon>
        <taxon>Pseudomonadota</taxon>
        <taxon>Gammaproteobacteria</taxon>
        <taxon>Candidatus Competibacteraceae</taxon>
        <taxon>Plasticicumulans</taxon>
    </lineage>
</organism>
<feature type="compositionally biased region" description="Basic and acidic residues" evidence="1">
    <location>
        <begin position="60"/>
        <end position="76"/>
    </location>
</feature>
<evidence type="ECO:0000256" key="1">
    <source>
        <dbReference type="SAM" id="MobiDB-lite"/>
    </source>
</evidence>
<dbReference type="EMBL" id="QGTJ01000011">
    <property type="protein sequence ID" value="PWV59284.1"/>
    <property type="molecule type" value="Genomic_DNA"/>
</dbReference>
<accession>A0A317MS68</accession>
<reference evidence="3 4" key="1">
    <citation type="submission" date="2018-05" db="EMBL/GenBank/DDBJ databases">
        <title>Genomic Encyclopedia of Type Strains, Phase IV (KMG-IV): sequencing the most valuable type-strain genomes for metagenomic binning, comparative biology and taxonomic classification.</title>
        <authorList>
            <person name="Goeker M."/>
        </authorList>
    </citation>
    <scope>NUCLEOTIDE SEQUENCE [LARGE SCALE GENOMIC DNA]</scope>
    <source>
        <strain evidence="3 4">DSM 23606</strain>
    </source>
</reference>
<feature type="region of interest" description="Disordered" evidence="1">
    <location>
        <begin position="22"/>
        <end position="108"/>
    </location>
</feature>
<dbReference type="AlphaFoldDB" id="A0A317MS68"/>
<dbReference type="RefSeq" id="WP_110019696.1">
    <property type="nucleotide sequence ID" value="NZ_QGTJ01000011.1"/>
</dbReference>
<evidence type="ECO:0000313" key="4">
    <source>
        <dbReference type="Proteomes" id="UP000246569"/>
    </source>
</evidence>
<keyword evidence="2" id="KW-0732">Signal</keyword>
<protein>
    <recommendedName>
        <fullName evidence="5">PsiF repeat-containing protein</fullName>
    </recommendedName>
</protein>
<evidence type="ECO:0000256" key="2">
    <source>
        <dbReference type="SAM" id="SignalP"/>
    </source>
</evidence>
<sequence>MKYALLTALLSLPAVAFAQTPPKSFAPSLTAPPGDAALREQERAGTLKPAEPSLTPSNQREARCQQARDRLEKADAELADADGAQVGRQRAMKKNRDQARAAVEQYCR</sequence>
<name>A0A317MS68_9GAMM</name>
<keyword evidence="4" id="KW-1185">Reference proteome</keyword>